<keyword evidence="2" id="KW-1185">Reference proteome</keyword>
<dbReference type="Gramene" id="OIT20079">
    <property type="protein sequence ID" value="OIT20079"/>
    <property type="gene ID" value="A4A49_57361"/>
</dbReference>
<sequence>PSGCEPPNPPLPLAPVIPLGQKYELLLNFRSGCCEHPHFRGELFIVAAPCGHSMHTRCYLDLLLGELSWINTPERNPTAPLHCPTYQVLIEYVSSRFAKTFPGV</sequence>
<feature type="non-terminal residue" evidence="1">
    <location>
        <position position="1"/>
    </location>
</feature>
<name>A0A1J6KDP9_NICAT</name>
<gene>
    <name evidence="1" type="ORF">A4A49_57361</name>
</gene>
<organism evidence="1 2">
    <name type="scientific">Nicotiana attenuata</name>
    <name type="common">Coyote tobacco</name>
    <dbReference type="NCBI Taxonomy" id="49451"/>
    <lineage>
        <taxon>Eukaryota</taxon>
        <taxon>Viridiplantae</taxon>
        <taxon>Streptophyta</taxon>
        <taxon>Embryophyta</taxon>
        <taxon>Tracheophyta</taxon>
        <taxon>Spermatophyta</taxon>
        <taxon>Magnoliopsida</taxon>
        <taxon>eudicotyledons</taxon>
        <taxon>Gunneridae</taxon>
        <taxon>Pentapetalae</taxon>
        <taxon>asterids</taxon>
        <taxon>lamiids</taxon>
        <taxon>Solanales</taxon>
        <taxon>Solanaceae</taxon>
        <taxon>Nicotianoideae</taxon>
        <taxon>Nicotianeae</taxon>
        <taxon>Nicotiana</taxon>
    </lineage>
</organism>
<reference evidence="1" key="1">
    <citation type="submission" date="2016-11" db="EMBL/GenBank/DDBJ databases">
        <title>The genome of Nicotiana attenuata.</title>
        <authorList>
            <person name="Xu S."/>
            <person name="Brockmoeller T."/>
            <person name="Gaquerel E."/>
            <person name="Navarro A."/>
            <person name="Kuhl H."/>
            <person name="Gase K."/>
            <person name="Ling Z."/>
            <person name="Zhou W."/>
            <person name="Kreitzer C."/>
            <person name="Stanke M."/>
            <person name="Tang H."/>
            <person name="Lyons E."/>
            <person name="Pandey P."/>
            <person name="Pandey S.P."/>
            <person name="Timmermann B."/>
            <person name="Baldwin I.T."/>
        </authorList>
    </citation>
    <scope>NUCLEOTIDE SEQUENCE [LARGE SCALE GENOMIC DNA]</scope>
    <source>
        <strain evidence="1">UT</strain>
    </source>
</reference>
<dbReference type="Proteomes" id="UP000187609">
    <property type="component" value="Unassembled WGS sequence"/>
</dbReference>
<evidence type="ECO:0000313" key="1">
    <source>
        <dbReference type="EMBL" id="OIT20079.1"/>
    </source>
</evidence>
<protein>
    <submittedName>
        <fullName evidence="1">Uncharacterized protein</fullName>
    </submittedName>
</protein>
<comment type="caution">
    <text evidence="1">The sequence shown here is derived from an EMBL/GenBank/DDBJ whole genome shotgun (WGS) entry which is preliminary data.</text>
</comment>
<dbReference type="AlphaFoldDB" id="A0A1J6KDP9"/>
<evidence type="ECO:0000313" key="2">
    <source>
        <dbReference type="Proteomes" id="UP000187609"/>
    </source>
</evidence>
<dbReference type="EMBL" id="MJEQ01005763">
    <property type="protein sequence ID" value="OIT20079.1"/>
    <property type="molecule type" value="Genomic_DNA"/>
</dbReference>
<proteinExistence type="predicted"/>
<accession>A0A1J6KDP9</accession>